<evidence type="ECO:0000313" key="4">
    <source>
        <dbReference type="Proteomes" id="UP000292927"/>
    </source>
</evidence>
<keyword evidence="2" id="KW-0812">Transmembrane</keyword>
<feature type="compositionally biased region" description="Polar residues" evidence="1">
    <location>
        <begin position="192"/>
        <end position="207"/>
    </location>
</feature>
<dbReference type="EMBL" id="SGXF01000005">
    <property type="protein sequence ID" value="RZS94042.1"/>
    <property type="molecule type" value="Genomic_DNA"/>
</dbReference>
<keyword evidence="4" id="KW-1185">Reference proteome</keyword>
<organism evidence="3 4">
    <name type="scientific">Cuneatibacter caecimuris</name>
    <dbReference type="NCBI Taxonomy" id="1796618"/>
    <lineage>
        <taxon>Bacteria</taxon>
        <taxon>Bacillati</taxon>
        <taxon>Bacillota</taxon>
        <taxon>Clostridia</taxon>
        <taxon>Lachnospirales</taxon>
        <taxon>Lachnospiraceae</taxon>
        <taxon>Cuneatibacter</taxon>
    </lineage>
</organism>
<protein>
    <submittedName>
        <fullName evidence="3">Uncharacterized protein</fullName>
    </submittedName>
</protein>
<gene>
    <name evidence="3" type="ORF">EV209_2407</name>
</gene>
<dbReference type="RefSeq" id="WP_130435677.1">
    <property type="nucleotide sequence ID" value="NZ_SGXF01000005.1"/>
</dbReference>
<feature type="transmembrane region" description="Helical" evidence="2">
    <location>
        <begin position="44"/>
        <end position="68"/>
    </location>
</feature>
<keyword evidence="2" id="KW-0472">Membrane</keyword>
<feature type="region of interest" description="Disordered" evidence="1">
    <location>
        <begin position="139"/>
        <end position="243"/>
    </location>
</feature>
<evidence type="ECO:0000256" key="1">
    <source>
        <dbReference type="SAM" id="MobiDB-lite"/>
    </source>
</evidence>
<feature type="compositionally biased region" description="Basic and acidic residues" evidence="1">
    <location>
        <begin position="158"/>
        <end position="168"/>
    </location>
</feature>
<evidence type="ECO:0000313" key="3">
    <source>
        <dbReference type="EMBL" id="RZS94042.1"/>
    </source>
</evidence>
<proteinExistence type="predicted"/>
<accession>A0A4Q7P5S5</accession>
<dbReference type="AlphaFoldDB" id="A0A4Q7P5S5"/>
<feature type="compositionally biased region" description="Polar residues" evidence="1">
    <location>
        <begin position="222"/>
        <end position="243"/>
    </location>
</feature>
<name>A0A4Q7P5S5_9FIRM</name>
<sequence>MSEYRRFASYLYQYEQDRKGKNVGFSRIELRDGRRRIQIQVRGAAGLAGSFLVCGFVRSGMLCIGIPFGKMLLQNGNGNFSAEIFEKEAGEKSLEDWSGLVLLPEFSGRRGIATAWDEGGFALSRLVRSREEWEELQAAYLPEQDSEEASEPQSGLSSERKLEEREAPGQEDGTGSGNGRAAVTEGAAENAEPTSTYEGSGKQNGSEPESAGAALPGEQPKEQGSQNGQGFRQNNSGKTFRSQQVLPEPLSWDGFCKLYPKVRPFSPEDTKQCLRIRPGDLGRLPRKDWVLGNNSFLLHGYYQYRYLLLVRETEEPYPEMGAAEAKVLEKNPSFYIGVPGTSGQNERFLAGLFGFGRFCPAGGQEKREPAFGFWLREVELEEENDHR</sequence>
<dbReference type="Proteomes" id="UP000292927">
    <property type="component" value="Unassembled WGS sequence"/>
</dbReference>
<dbReference type="OrthoDB" id="9814510at2"/>
<keyword evidence="2" id="KW-1133">Transmembrane helix</keyword>
<reference evidence="3 4" key="1">
    <citation type="submission" date="2019-02" db="EMBL/GenBank/DDBJ databases">
        <title>Genomic Encyclopedia of Type Strains, Phase IV (KMG-IV): sequencing the most valuable type-strain genomes for metagenomic binning, comparative biology and taxonomic classification.</title>
        <authorList>
            <person name="Goeker M."/>
        </authorList>
    </citation>
    <scope>NUCLEOTIDE SEQUENCE [LARGE SCALE GENOMIC DNA]</scope>
    <source>
        <strain evidence="3 4">DSM 29486</strain>
    </source>
</reference>
<evidence type="ECO:0000256" key="2">
    <source>
        <dbReference type="SAM" id="Phobius"/>
    </source>
</evidence>
<comment type="caution">
    <text evidence="3">The sequence shown here is derived from an EMBL/GenBank/DDBJ whole genome shotgun (WGS) entry which is preliminary data.</text>
</comment>